<feature type="compositionally biased region" description="Low complexity" evidence="1">
    <location>
        <begin position="65"/>
        <end position="94"/>
    </location>
</feature>
<evidence type="ECO:0000256" key="1">
    <source>
        <dbReference type="SAM" id="MobiDB-lite"/>
    </source>
</evidence>
<proteinExistence type="predicted"/>
<dbReference type="KEGG" id="apuu:APUU_40140S"/>
<feature type="compositionally biased region" description="Low complexity" evidence="1">
    <location>
        <begin position="11"/>
        <end position="42"/>
    </location>
</feature>
<reference evidence="2" key="1">
    <citation type="submission" date="2021-01" db="EMBL/GenBank/DDBJ databases">
        <authorList>
            <consortium name="Aspergillus puulaauensis MK2 genome sequencing consortium"/>
            <person name="Kazuki M."/>
            <person name="Futagami T."/>
        </authorList>
    </citation>
    <scope>NUCLEOTIDE SEQUENCE</scope>
    <source>
        <strain evidence="2">MK2</strain>
    </source>
</reference>
<sequence length="288" mass="32040">MTTRPRRALAKRQPQQQQPLSQLQAVQAQQAQPLQQAQLQHQTITTNPDFPDLYSTYNVSPPSPTSSTTTSTTTSNSTSMSEPSPASWLWPLPSQTDDSRKCNEPSPQRTPQNGPQNVGPGRPTARRVQRCGVGQSRHAHPDRARDRPCKSPGSGSGTGSLMEVRCWDHGCEGRKFSSLGNYRRHLREKNGQAKVHPCPDCGRVFTRSTARNFHRESGTCGLSPRQLMLQMQMQVQVQMQQVQQAQHAQPLLASTASFYPPLNVPSPPFDFDWGQMDLYSPGVLWGSR</sequence>
<dbReference type="RefSeq" id="XP_041555890.1">
    <property type="nucleotide sequence ID" value="XM_041703179.1"/>
</dbReference>
<protein>
    <recommendedName>
        <fullName evidence="4">C2H2-type domain-containing protein</fullName>
    </recommendedName>
</protein>
<dbReference type="AlphaFoldDB" id="A0A7R8ALV6"/>
<dbReference type="GeneID" id="64973701"/>
<feature type="compositionally biased region" description="Basic residues" evidence="1">
    <location>
        <begin position="1"/>
        <end position="10"/>
    </location>
</feature>
<organism evidence="2 3">
    <name type="scientific">Aspergillus puulaauensis</name>
    <dbReference type="NCBI Taxonomy" id="1220207"/>
    <lineage>
        <taxon>Eukaryota</taxon>
        <taxon>Fungi</taxon>
        <taxon>Dikarya</taxon>
        <taxon>Ascomycota</taxon>
        <taxon>Pezizomycotina</taxon>
        <taxon>Eurotiomycetes</taxon>
        <taxon>Eurotiomycetidae</taxon>
        <taxon>Eurotiales</taxon>
        <taxon>Aspergillaceae</taxon>
        <taxon>Aspergillus</taxon>
    </lineage>
</organism>
<feature type="region of interest" description="Disordered" evidence="1">
    <location>
        <begin position="1"/>
        <end position="161"/>
    </location>
</feature>
<name>A0A7R8ALV6_9EURO</name>
<evidence type="ECO:0008006" key="4">
    <source>
        <dbReference type="Google" id="ProtNLM"/>
    </source>
</evidence>
<accession>A0A7R8ALV6</accession>
<dbReference type="EMBL" id="AP024446">
    <property type="protein sequence ID" value="BCS23696.1"/>
    <property type="molecule type" value="Genomic_DNA"/>
</dbReference>
<dbReference type="Gene3D" id="3.30.160.60">
    <property type="entry name" value="Classic Zinc Finger"/>
    <property type="match status" value="1"/>
</dbReference>
<dbReference type="Proteomes" id="UP000654913">
    <property type="component" value="Chromosome 4"/>
</dbReference>
<gene>
    <name evidence="2" type="ORF">APUU_40140S</name>
</gene>
<dbReference type="OrthoDB" id="5366256at2759"/>
<reference evidence="2" key="2">
    <citation type="submission" date="2021-02" db="EMBL/GenBank/DDBJ databases">
        <title>Aspergillus puulaauensis MK2 genome sequence.</title>
        <authorList>
            <person name="Futagami T."/>
            <person name="Mori K."/>
            <person name="Kadooka C."/>
            <person name="Tanaka T."/>
        </authorList>
    </citation>
    <scope>NUCLEOTIDE SEQUENCE</scope>
    <source>
        <strain evidence="2">MK2</strain>
    </source>
</reference>
<feature type="compositionally biased region" description="Polar residues" evidence="1">
    <location>
        <begin position="105"/>
        <end position="116"/>
    </location>
</feature>
<evidence type="ECO:0000313" key="3">
    <source>
        <dbReference type="Proteomes" id="UP000654913"/>
    </source>
</evidence>
<evidence type="ECO:0000313" key="2">
    <source>
        <dbReference type="EMBL" id="BCS23696.1"/>
    </source>
</evidence>
<feature type="compositionally biased region" description="Basic and acidic residues" evidence="1">
    <location>
        <begin position="139"/>
        <end position="149"/>
    </location>
</feature>
<keyword evidence="3" id="KW-1185">Reference proteome</keyword>